<feature type="compositionally biased region" description="Low complexity" evidence="1">
    <location>
        <begin position="14"/>
        <end position="28"/>
    </location>
</feature>
<feature type="compositionally biased region" description="Basic and acidic residues" evidence="1">
    <location>
        <begin position="96"/>
        <end position="108"/>
    </location>
</feature>
<proteinExistence type="predicted"/>
<feature type="compositionally biased region" description="Polar residues" evidence="1">
    <location>
        <begin position="133"/>
        <end position="152"/>
    </location>
</feature>
<organism evidence="2 3">
    <name type="scientific">Naematelia encephala</name>
    <dbReference type="NCBI Taxonomy" id="71784"/>
    <lineage>
        <taxon>Eukaryota</taxon>
        <taxon>Fungi</taxon>
        <taxon>Dikarya</taxon>
        <taxon>Basidiomycota</taxon>
        <taxon>Agaricomycotina</taxon>
        <taxon>Tremellomycetes</taxon>
        <taxon>Tremellales</taxon>
        <taxon>Naemateliaceae</taxon>
        <taxon>Naematelia</taxon>
    </lineage>
</organism>
<feature type="region of interest" description="Disordered" evidence="1">
    <location>
        <begin position="65"/>
        <end position="152"/>
    </location>
</feature>
<accession>A0A1Y2AWC9</accession>
<evidence type="ECO:0000313" key="3">
    <source>
        <dbReference type="Proteomes" id="UP000193986"/>
    </source>
</evidence>
<gene>
    <name evidence="2" type="ORF">BCR39DRAFT_540714</name>
</gene>
<comment type="caution">
    <text evidence="2">The sequence shown here is derived from an EMBL/GenBank/DDBJ whole genome shotgun (WGS) entry which is preliminary data.</text>
</comment>
<feature type="non-terminal residue" evidence="2">
    <location>
        <position position="152"/>
    </location>
</feature>
<name>A0A1Y2AWC9_9TREE</name>
<sequence length="152" mass="16095">MSLRSAARLARPLRSSVAASAASKRAPAITRRYASSESHGSSSDRVWVLGAAAVWIPLGAYLSFSGPEDNHHVSHPKPDAATDQYGNTGVQAMYKDLNHDEPAKKDAPEGSEESTPDSKDEGEEPSAQDVKESLQQAEVSFSSATNGLAESI</sequence>
<dbReference type="EMBL" id="MCFC01000046">
    <property type="protein sequence ID" value="ORY26600.1"/>
    <property type="molecule type" value="Genomic_DNA"/>
</dbReference>
<keyword evidence="3" id="KW-1185">Reference proteome</keyword>
<dbReference type="InParanoid" id="A0A1Y2AWC9"/>
<protein>
    <submittedName>
        <fullName evidence="2">Uncharacterized protein</fullName>
    </submittedName>
</protein>
<dbReference type="AlphaFoldDB" id="A0A1Y2AWC9"/>
<feature type="region of interest" description="Disordered" evidence="1">
    <location>
        <begin position="14"/>
        <end position="41"/>
    </location>
</feature>
<feature type="compositionally biased region" description="Acidic residues" evidence="1">
    <location>
        <begin position="109"/>
        <end position="126"/>
    </location>
</feature>
<evidence type="ECO:0000313" key="2">
    <source>
        <dbReference type="EMBL" id="ORY26600.1"/>
    </source>
</evidence>
<reference evidence="2 3" key="1">
    <citation type="submission" date="2016-07" db="EMBL/GenBank/DDBJ databases">
        <title>Pervasive Adenine N6-methylation of Active Genes in Fungi.</title>
        <authorList>
            <consortium name="DOE Joint Genome Institute"/>
            <person name="Mondo S.J."/>
            <person name="Dannebaum R.O."/>
            <person name="Kuo R.C."/>
            <person name="Labutti K."/>
            <person name="Haridas S."/>
            <person name="Kuo A."/>
            <person name="Salamov A."/>
            <person name="Ahrendt S.R."/>
            <person name="Lipzen A."/>
            <person name="Sullivan W."/>
            <person name="Andreopoulos W.B."/>
            <person name="Clum A."/>
            <person name="Lindquist E."/>
            <person name="Daum C."/>
            <person name="Ramamoorthy G.K."/>
            <person name="Gryganskyi A."/>
            <person name="Culley D."/>
            <person name="Magnuson J.K."/>
            <person name="James T.Y."/>
            <person name="O'Malley M.A."/>
            <person name="Stajich J.E."/>
            <person name="Spatafora J.W."/>
            <person name="Visel A."/>
            <person name="Grigoriev I.V."/>
        </authorList>
    </citation>
    <scope>NUCLEOTIDE SEQUENCE [LARGE SCALE GENOMIC DNA]</scope>
    <source>
        <strain evidence="2 3">68-887.2</strain>
    </source>
</reference>
<dbReference type="Proteomes" id="UP000193986">
    <property type="component" value="Unassembled WGS sequence"/>
</dbReference>
<feature type="compositionally biased region" description="Basic and acidic residues" evidence="1">
    <location>
        <begin position="68"/>
        <end position="80"/>
    </location>
</feature>
<evidence type="ECO:0000256" key="1">
    <source>
        <dbReference type="SAM" id="MobiDB-lite"/>
    </source>
</evidence>